<feature type="region of interest" description="Disordered" evidence="2">
    <location>
        <begin position="516"/>
        <end position="544"/>
    </location>
</feature>
<gene>
    <name evidence="4" type="ORF">HG537_0E02420</name>
</gene>
<dbReference type="OrthoDB" id="10252032at2759"/>
<dbReference type="PANTHER" id="PTHR14490">
    <property type="entry name" value="ZINC FINGER, ZZ TYPE"/>
    <property type="match status" value="1"/>
</dbReference>
<dbReference type="AlphaFoldDB" id="A0A7H9HVV1"/>
<proteinExistence type="inferred from homology"/>
<sequence>MPRKKSEAKKAREAARKLEEVPERVEKEEDDEKSFEGDDESEESSEEDDYGELITEEVEDGIKNVLKAIRENDKEKLLDPKVRFFEDPEKAVEKMEKSERYKPVYLKDYHRMNILSGNTFADDEEENNVEESYVSQQKAERSQLLNEIKSAFGEDEGEDEGDEDFLKKKTPSSKKVSVELPDPEQDGEKFLEEFVNNQAWIPRKGDKIVSLDQDPNMQEDDDEFEEAVEKFENAYNFRYEDPNAATIVSYARNQATLRRSENSSRRRKREDEKHKKEQEKVEKEKTIQKKKNEKVHKLTDVLEQLKKEYGADINQEMVKKITDTLLDNDFKDDEWDTVLSELFDEEFYQQKGKPSWDDDDEIMADFHADQDNDDQQSDTAMETSEVSAKKSRKEKVKEKKLKKKGKKELEEMVEDAVEQNKLKIIEEVEEERKSRARTKEEQDLKFRYREVSPESFGLTTRDIFAADDTQLNQYIGLKKLAPYRSKEHKAKDKRKVTKAKRLREWRKETFRGENELDVQNDEIKIPVDKPKKTSHKKKKHKPSA</sequence>
<dbReference type="EMBL" id="CP059271">
    <property type="protein sequence ID" value="QLQ80887.1"/>
    <property type="molecule type" value="Genomic_DNA"/>
</dbReference>
<organism evidence="4 5">
    <name type="scientific">Torulaspora globosa</name>
    <dbReference type="NCBI Taxonomy" id="48254"/>
    <lineage>
        <taxon>Eukaryota</taxon>
        <taxon>Fungi</taxon>
        <taxon>Dikarya</taxon>
        <taxon>Ascomycota</taxon>
        <taxon>Saccharomycotina</taxon>
        <taxon>Saccharomycetes</taxon>
        <taxon>Saccharomycetales</taxon>
        <taxon>Saccharomycetaceae</taxon>
        <taxon>Torulaspora</taxon>
    </lineage>
</organism>
<feature type="domain" description="Kri1-like C-terminal" evidence="3">
    <location>
        <begin position="412"/>
        <end position="509"/>
    </location>
</feature>
<evidence type="ECO:0000313" key="5">
    <source>
        <dbReference type="Proteomes" id="UP000510647"/>
    </source>
</evidence>
<protein>
    <recommendedName>
        <fullName evidence="3">Kri1-like C-terminal domain-containing protein</fullName>
    </recommendedName>
</protein>
<reference evidence="4 5" key="1">
    <citation type="submission" date="2020-06" db="EMBL/GenBank/DDBJ databases">
        <title>The yeast mating-type switching endonuclease HO is a domesticated member of an unorthodox homing genetic element family.</title>
        <authorList>
            <person name="Coughlan A.Y."/>
            <person name="Lombardi L."/>
            <person name="Braun-Galleani S."/>
            <person name="Martos A.R."/>
            <person name="Galeote V."/>
            <person name="Bigey F."/>
            <person name="Dequin S."/>
            <person name="Byrne K.P."/>
            <person name="Wolfe K.H."/>
        </authorList>
    </citation>
    <scope>NUCLEOTIDE SEQUENCE [LARGE SCALE GENOMIC DNA]</scope>
    <source>
        <strain evidence="4 5">CBS2947</strain>
    </source>
</reference>
<feature type="region of interest" description="Disordered" evidence="2">
    <location>
        <begin position="121"/>
        <end position="140"/>
    </location>
</feature>
<dbReference type="Pfam" id="PF05178">
    <property type="entry name" value="Kri1"/>
    <property type="match status" value="1"/>
</dbReference>
<feature type="region of interest" description="Disordered" evidence="2">
    <location>
        <begin position="1"/>
        <end position="53"/>
    </location>
</feature>
<dbReference type="GO" id="GO:0005730">
    <property type="term" value="C:nucleolus"/>
    <property type="evidence" value="ECO:0007669"/>
    <property type="project" value="TreeGrafter"/>
</dbReference>
<dbReference type="InterPro" id="IPR018034">
    <property type="entry name" value="Kri1"/>
</dbReference>
<evidence type="ECO:0000256" key="2">
    <source>
        <dbReference type="SAM" id="MobiDB-lite"/>
    </source>
</evidence>
<dbReference type="GO" id="GO:0030686">
    <property type="term" value="C:90S preribosome"/>
    <property type="evidence" value="ECO:0007669"/>
    <property type="project" value="TreeGrafter"/>
</dbReference>
<dbReference type="Proteomes" id="UP000510647">
    <property type="component" value="Chromosome 5"/>
</dbReference>
<feature type="region of interest" description="Disordered" evidence="2">
    <location>
        <begin position="349"/>
        <end position="408"/>
    </location>
</feature>
<evidence type="ECO:0000256" key="1">
    <source>
        <dbReference type="ARBA" id="ARBA00007473"/>
    </source>
</evidence>
<dbReference type="InterPro" id="IPR024626">
    <property type="entry name" value="Kri1-like_C"/>
</dbReference>
<feature type="compositionally biased region" description="Acidic residues" evidence="2">
    <location>
        <begin position="153"/>
        <end position="163"/>
    </location>
</feature>
<feature type="compositionally biased region" description="Basic residues" evidence="2">
    <location>
        <begin position="389"/>
        <end position="406"/>
    </location>
</feature>
<feature type="compositionally biased region" description="Basic and acidic residues" evidence="2">
    <location>
        <begin position="521"/>
        <end position="531"/>
    </location>
</feature>
<feature type="compositionally biased region" description="Acidic residues" evidence="2">
    <location>
        <begin position="28"/>
        <end position="53"/>
    </location>
</feature>
<feature type="compositionally biased region" description="Basic and acidic residues" evidence="2">
    <location>
        <begin position="1"/>
        <end position="27"/>
    </location>
</feature>
<evidence type="ECO:0000313" key="4">
    <source>
        <dbReference type="EMBL" id="QLQ80887.1"/>
    </source>
</evidence>
<feature type="region of interest" description="Disordered" evidence="2">
    <location>
        <begin position="252"/>
        <end position="290"/>
    </location>
</feature>
<name>A0A7H9HVV1_9SACH</name>
<dbReference type="Pfam" id="PF12936">
    <property type="entry name" value="Kri1_C"/>
    <property type="match status" value="1"/>
</dbReference>
<dbReference type="GO" id="GO:0000447">
    <property type="term" value="P:endonucleolytic cleavage in ITS1 to separate SSU-rRNA from 5.8S rRNA and LSU-rRNA from tricistronic rRNA transcript (SSU-rRNA, 5.8S rRNA, LSU-rRNA)"/>
    <property type="evidence" value="ECO:0007669"/>
    <property type="project" value="TreeGrafter"/>
</dbReference>
<feature type="compositionally biased region" description="Basic residues" evidence="2">
    <location>
        <begin position="532"/>
        <end position="544"/>
    </location>
</feature>
<dbReference type="PANTHER" id="PTHR14490:SF5">
    <property type="entry name" value="PROTEIN KRI1 HOMOLOG"/>
    <property type="match status" value="1"/>
</dbReference>
<comment type="similarity">
    <text evidence="1">Belongs to the KRI1 family.</text>
</comment>
<keyword evidence="5" id="KW-1185">Reference proteome</keyword>
<evidence type="ECO:0000259" key="3">
    <source>
        <dbReference type="Pfam" id="PF12936"/>
    </source>
</evidence>
<feature type="region of interest" description="Disordered" evidence="2">
    <location>
        <begin position="150"/>
        <end position="187"/>
    </location>
</feature>
<accession>A0A7H9HVV1</accession>
<feature type="compositionally biased region" description="Basic and acidic residues" evidence="2">
    <location>
        <begin position="258"/>
        <end position="287"/>
    </location>
</feature>